<feature type="signal peptide" evidence="1">
    <location>
        <begin position="1"/>
        <end position="27"/>
    </location>
</feature>
<protein>
    <recommendedName>
        <fullName evidence="4">Secreted protein</fullName>
    </recommendedName>
</protein>
<dbReference type="Proteomes" id="UP000315750">
    <property type="component" value="Chromosome"/>
</dbReference>
<keyword evidence="1" id="KW-0732">Signal</keyword>
<evidence type="ECO:0000256" key="1">
    <source>
        <dbReference type="SAM" id="SignalP"/>
    </source>
</evidence>
<evidence type="ECO:0000313" key="3">
    <source>
        <dbReference type="Proteomes" id="UP000315750"/>
    </source>
</evidence>
<organism evidence="2 3">
    <name type="scientific">Aeoliella mucimassa</name>
    <dbReference type="NCBI Taxonomy" id="2527972"/>
    <lineage>
        <taxon>Bacteria</taxon>
        <taxon>Pseudomonadati</taxon>
        <taxon>Planctomycetota</taxon>
        <taxon>Planctomycetia</taxon>
        <taxon>Pirellulales</taxon>
        <taxon>Lacipirellulaceae</taxon>
        <taxon>Aeoliella</taxon>
    </lineage>
</organism>
<dbReference type="PROSITE" id="PS51257">
    <property type="entry name" value="PROKAR_LIPOPROTEIN"/>
    <property type="match status" value="1"/>
</dbReference>
<dbReference type="AlphaFoldDB" id="A0A518AVW7"/>
<dbReference type="OrthoDB" id="280947at2"/>
<feature type="chain" id="PRO_5022227356" description="Secreted protein" evidence="1">
    <location>
        <begin position="28"/>
        <end position="455"/>
    </location>
</feature>
<name>A0A518AVW7_9BACT</name>
<reference evidence="2 3" key="1">
    <citation type="submission" date="2019-02" db="EMBL/GenBank/DDBJ databases">
        <title>Deep-cultivation of Planctomycetes and their phenomic and genomic characterization uncovers novel biology.</title>
        <authorList>
            <person name="Wiegand S."/>
            <person name="Jogler M."/>
            <person name="Boedeker C."/>
            <person name="Pinto D."/>
            <person name="Vollmers J."/>
            <person name="Rivas-Marin E."/>
            <person name="Kohn T."/>
            <person name="Peeters S.H."/>
            <person name="Heuer A."/>
            <person name="Rast P."/>
            <person name="Oberbeckmann S."/>
            <person name="Bunk B."/>
            <person name="Jeske O."/>
            <person name="Meyerdierks A."/>
            <person name="Storesund J.E."/>
            <person name="Kallscheuer N."/>
            <person name="Luecker S."/>
            <person name="Lage O.M."/>
            <person name="Pohl T."/>
            <person name="Merkel B.J."/>
            <person name="Hornburger P."/>
            <person name="Mueller R.-W."/>
            <person name="Bruemmer F."/>
            <person name="Labrenz M."/>
            <person name="Spormann A.M."/>
            <person name="Op den Camp H."/>
            <person name="Overmann J."/>
            <person name="Amann R."/>
            <person name="Jetten M.S.M."/>
            <person name="Mascher T."/>
            <person name="Medema M.H."/>
            <person name="Devos D.P."/>
            <person name="Kaster A.-K."/>
            <person name="Ovreas L."/>
            <person name="Rohde M."/>
            <person name="Galperin M.Y."/>
            <person name="Jogler C."/>
        </authorList>
    </citation>
    <scope>NUCLEOTIDE SEQUENCE [LARGE SCALE GENOMIC DNA]</scope>
    <source>
        <strain evidence="2 3">Pan181</strain>
    </source>
</reference>
<proteinExistence type="predicted"/>
<evidence type="ECO:0000313" key="2">
    <source>
        <dbReference type="EMBL" id="QDU58879.1"/>
    </source>
</evidence>
<dbReference type="EMBL" id="CP036278">
    <property type="protein sequence ID" value="QDU58879.1"/>
    <property type="molecule type" value="Genomic_DNA"/>
</dbReference>
<dbReference type="RefSeq" id="WP_145251402.1">
    <property type="nucleotide sequence ID" value="NZ_CP036278.1"/>
</dbReference>
<accession>A0A518AVW7</accession>
<gene>
    <name evidence="2" type="ORF">Pan181_51190</name>
</gene>
<sequence length="455" mass="49358" precursor="true">MSVRPLNFLVATVGFACSLLPAAVAPAIELGPDDALGVRQSVQLELELGGDLVFEPSDPKQPTKTPVHVEAKLGYDEVRQPGDTVQSIRYYTEASATTKVGNNTRNLQLTDEHRLMVAKLQGGTRLLCGVAGPLEQEEFDLVDVVGDSLVLEWLLPARDVEKGDSWQADMATLQVLTGLDSIEQCEVSNVLSDSNPQYARCQLAGSVQGTIHGAAVTLELDGIYLVNLAQGQLTHFNLAIRQKRQVGPATPGLDVVTKIRIRRTPAASDSPLTDERMATAEKALETPQQLVRTTNPRMGFAAVHDTQWHVTSRAGGNMALRRVNVDGMLTHANITKLAPRTLEADTALGEFRADVLRSLGSSPTNVAADEQWINPQGCRVMSVTVVGKVNDQPVEWHCYQVAPSVENESLHRLALTFTVEQEKVESLGTADRDLVDGIELTADTVEQAIVNPLRK</sequence>
<dbReference type="KEGG" id="amuc:Pan181_51190"/>
<evidence type="ECO:0008006" key="4">
    <source>
        <dbReference type="Google" id="ProtNLM"/>
    </source>
</evidence>
<keyword evidence="3" id="KW-1185">Reference proteome</keyword>